<dbReference type="Gene3D" id="3.50.50.60">
    <property type="entry name" value="FAD/NAD(P)-binding domain"/>
    <property type="match status" value="1"/>
</dbReference>
<dbReference type="Proteomes" id="UP000284375">
    <property type="component" value="Unassembled WGS sequence"/>
</dbReference>
<keyword evidence="4" id="KW-0560">Oxidoreductase</keyword>
<organism evidence="7 8">
    <name type="scientific">Cytospora chrysosperma</name>
    <name type="common">Cytospora canker fungus</name>
    <name type="synonym">Sphaeria chrysosperma</name>
    <dbReference type="NCBI Taxonomy" id="252740"/>
    <lineage>
        <taxon>Eukaryota</taxon>
        <taxon>Fungi</taxon>
        <taxon>Dikarya</taxon>
        <taxon>Ascomycota</taxon>
        <taxon>Pezizomycotina</taxon>
        <taxon>Sordariomycetes</taxon>
        <taxon>Sordariomycetidae</taxon>
        <taxon>Diaporthales</taxon>
        <taxon>Cytosporaceae</taxon>
        <taxon>Cytospora</taxon>
    </lineage>
</organism>
<keyword evidence="5" id="KW-0503">Monooxygenase</keyword>
<gene>
    <name evidence="7" type="ORF">VSDG_08024</name>
</gene>
<dbReference type="Pfam" id="PF01494">
    <property type="entry name" value="FAD_binding_3"/>
    <property type="match status" value="2"/>
</dbReference>
<feature type="domain" description="FAD-binding" evidence="6">
    <location>
        <begin position="18"/>
        <end position="187"/>
    </location>
</feature>
<dbReference type="SUPFAM" id="SSF51905">
    <property type="entry name" value="FAD/NAD(P)-binding domain"/>
    <property type="match status" value="1"/>
</dbReference>
<keyword evidence="3" id="KW-0274">FAD</keyword>
<keyword evidence="2" id="KW-0285">Flavoprotein</keyword>
<evidence type="ECO:0000256" key="4">
    <source>
        <dbReference type="ARBA" id="ARBA00023002"/>
    </source>
</evidence>
<dbReference type="GO" id="GO:0071949">
    <property type="term" value="F:FAD binding"/>
    <property type="evidence" value="ECO:0007669"/>
    <property type="project" value="InterPro"/>
</dbReference>
<keyword evidence="8" id="KW-1185">Reference proteome</keyword>
<dbReference type="GO" id="GO:0004497">
    <property type="term" value="F:monooxygenase activity"/>
    <property type="evidence" value="ECO:0007669"/>
    <property type="project" value="UniProtKB-KW"/>
</dbReference>
<evidence type="ECO:0000256" key="5">
    <source>
        <dbReference type="ARBA" id="ARBA00023033"/>
    </source>
</evidence>
<dbReference type="SUPFAM" id="SSF54373">
    <property type="entry name" value="FAD-linked reductases, C-terminal domain"/>
    <property type="match status" value="1"/>
</dbReference>
<dbReference type="EMBL" id="LJZO01000047">
    <property type="protein sequence ID" value="ROV90848.1"/>
    <property type="molecule type" value="Genomic_DNA"/>
</dbReference>
<comment type="similarity">
    <text evidence="1">Belongs to the paxM FAD-dependent monooxygenase family.</text>
</comment>
<dbReference type="STRING" id="252740.A0A423VIL8"/>
<protein>
    <recommendedName>
        <fullName evidence="6">FAD-binding domain-containing protein</fullName>
    </recommendedName>
</protein>
<name>A0A423VIL8_CYTCH</name>
<dbReference type="InterPro" id="IPR002938">
    <property type="entry name" value="FAD-bd"/>
</dbReference>
<dbReference type="PRINTS" id="PR00420">
    <property type="entry name" value="RNGMNOXGNASE"/>
</dbReference>
<dbReference type="AlphaFoldDB" id="A0A423VIL8"/>
<evidence type="ECO:0000313" key="7">
    <source>
        <dbReference type="EMBL" id="ROV90848.1"/>
    </source>
</evidence>
<evidence type="ECO:0000256" key="3">
    <source>
        <dbReference type="ARBA" id="ARBA00022827"/>
    </source>
</evidence>
<sequence>MDSTGHSSDSSPTDKPLSVIIVGAGLGGFSASLALRKQGHKVTILEKSRFATETGAAIHIPPNCAVVLKWLGLNPEEFGANSLNHAKTVLLQMYRYDQHGTVTAHIEFTQEMRKNWVADWYLTHRVDFHNALKAAAVSADGDGEPVALHTACKVVSVDEAAGTVTLEDGREFHGDVILGADGVHAVCPGAEPTKLATGCFRWLVPTSRLAAAGETAEVVKQPGAMIEWGGDDRRLLGYPCANNTVFNLGAFLPASEITTSSSGGGGGQSSSKKDDLLRAFAGFSPEVRGLIAEADEAKLMSWPLTRLDRLPAWTRGRLALLGDAAHAFEPWLGQGAAMAVEDAVSVATMLPLGTAPEQVPSRLALYERARVERVSTIQEFTRLSGQYVGQQNRLTPAQVVKAHAATCGHNERECSARVLEEALKGGSPGSGDGVEAMVDTISSKPGGIQLSAW</sequence>
<accession>A0A423VIL8</accession>
<dbReference type="InterPro" id="IPR050493">
    <property type="entry name" value="FAD-dep_Monooxygenase_BioMet"/>
</dbReference>
<evidence type="ECO:0000259" key="6">
    <source>
        <dbReference type="Pfam" id="PF01494"/>
    </source>
</evidence>
<dbReference type="PANTHER" id="PTHR13789:SF261">
    <property type="entry name" value="HYDROXYLASE, PUTATIVE (AFU_ORTHOLOGUE AFUA_7G00590)-RELATED"/>
    <property type="match status" value="1"/>
</dbReference>
<evidence type="ECO:0000256" key="1">
    <source>
        <dbReference type="ARBA" id="ARBA00007992"/>
    </source>
</evidence>
<comment type="caution">
    <text evidence="7">The sequence shown here is derived from an EMBL/GenBank/DDBJ whole genome shotgun (WGS) entry which is preliminary data.</text>
</comment>
<reference evidence="7 8" key="1">
    <citation type="submission" date="2015-09" db="EMBL/GenBank/DDBJ databases">
        <title>Host preference determinants of Valsa canker pathogens revealed by comparative genomics.</title>
        <authorList>
            <person name="Yin Z."/>
            <person name="Huang L."/>
        </authorList>
    </citation>
    <scope>NUCLEOTIDE SEQUENCE [LARGE SCALE GENOMIC DNA]</scope>
    <source>
        <strain evidence="7 8">YSFL</strain>
    </source>
</reference>
<feature type="domain" description="FAD-binding" evidence="6">
    <location>
        <begin position="311"/>
        <end position="379"/>
    </location>
</feature>
<evidence type="ECO:0000256" key="2">
    <source>
        <dbReference type="ARBA" id="ARBA00022630"/>
    </source>
</evidence>
<dbReference type="InterPro" id="IPR036188">
    <property type="entry name" value="FAD/NAD-bd_sf"/>
</dbReference>
<dbReference type="PANTHER" id="PTHR13789">
    <property type="entry name" value="MONOOXYGENASE"/>
    <property type="match status" value="1"/>
</dbReference>
<proteinExistence type="inferred from homology"/>
<dbReference type="OrthoDB" id="9993796at2759"/>
<evidence type="ECO:0000313" key="8">
    <source>
        <dbReference type="Proteomes" id="UP000284375"/>
    </source>
</evidence>